<reference evidence="2" key="1">
    <citation type="journal article" date="2020" name="Nature">
        <title>Giant virus diversity and host interactions through global metagenomics.</title>
        <authorList>
            <person name="Schulz F."/>
            <person name="Roux S."/>
            <person name="Paez-Espino D."/>
            <person name="Jungbluth S."/>
            <person name="Walsh D.A."/>
            <person name="Denef V.J."/>
            <person name="McMahon K.D."/>
            <person name="Konstantinidis K.T."/>
            <person name="Eloe-Fadrosh E.A."/>
            <person name="Kyrpides N.C."/>
            <person name="Woyke T."/>
        </authorList>
    </citation>
    <scope>NUCLEOTIDE SEQUENCE</scope>
    <source>
        <strain evidence="2">GVMAG-M-3300025860-20</strain>
    </source>
</reference>
<sequence length="645" mass="73488">MLYSRHYRIEYNIMDNDELLYQNKFISDPTINAGYGMTEDLRQHKLKSKQEQRLLSVPQDSYLLDHDTLKTNKVITETGEAKPLLNRGLIKEHRTVLNINSNQRNFFTESELTAADEFINCIVADSYTEFAELYQLAIDLGSSRSVRTYQDYAEENNLTVSVIGSDEARCREIVRNIISENTISSKAISVSSVLLINDSLIDLITSVSLTNTGMADFESMASRLNAFVMSGAAYNPNNFWRPFYFTGNTGENDTKIKKIVYDKQYPNDYTITLHNVINHVKSIRLLSTEIPNTVNNITERNNIITLTIRKKAVTGINNDLPVPLSLDTTKTIFNFILIKLEIGNYTMESLITHMETIINATVKDLTVKNYGKLFIITWNRNNGHVKITCQRPELEFHLKFYSQLSDVSDIPDPGVIGASLGKTPGTVKNYSHDLWYMLGFPWPYEISNDADDRYTTELTNLVNFGIHTVLNEDSINNDIFDRDQVENSASLSAIYATNINLSSTAHNVMNNYRPYQYPSLGNSYIYLVLKGLKAINHIHQFNNVTSFNDNDIFAKIQLNVAVGEISYNTYVDNPLIFLNSLDKLDSLNIEWVDDRGIAVDFNKVDHSFTLEIIHYVTQLDVNEFDTGLGTIDKESYPEYLSGKKR</sequence>
<protein>
    <recommendedName>
        <fullName evidence="1">DUF5901 domain-containing protein</fullName>
    </recommendedName>
</protein>
<dbReference type="EMBL" id="MN740327">
    <property type="protein sequence ID" value="QHU00369.1"/>
    <property type="molecule type" value="Genomic_DNA"/>
</dbReference>
<evidence type="ECO:0000313" key="2">
    <source>
        <dbReference type="EMBL" id="QHU00369.1"/>
    </source>
</evidence>
<dbReference type="Pfam" id="PF19254">
    <property type="entry name" value="DUF5901"/>
    <property type="match status" value="1"/>
</dbReference>
<dbReference type="InterPro" id="IPR045420">
    <property type="entry name" value="DUF5901"/>
</dbReference>
<feature type="domain" description="DUF5901" evidence="1">
    <location>
        <begin position="265"/>
        <end position="582"/>
    </location>
</feature>
<name>A0A6C0J3Y1_9ZZZZ</name>
<evidence type="ECO:0000259" key="1">
    <source>
        <dbReference type="Pfam" id="PF19254"/>
    </source>
</evidence>
<organism evidence="2">
    <name type="scientific">viral metagenome</name>
    <dbReference type="NCBI Taxonomy" id="1070528"/>
    <lineage>
        <taxon>unclassified sequences</taxon>
        <taxon>metagenomes</taxon>
        <taxon>organismal metagenomes</taxon>
    </lineage>
</organism>
<accession>A0A6C0J3Y1</accession>
<proteinExistence type="predicted"/>
<dbReference type="AlphaFoldDB" id="A0A6C0J3Y1"/>